<evidence type="ECO:0000313" key="1">
    <source>
        <dbReference type="EMBL" id="KAK3744119.1"/>
    </source>
</evidence>
<evidence type="ECO:0000313" key="2">
    <source>
        <dbReference type="Proteomes" id="UP001283361"/>
    </source>
</evidence>
<accession>A0AAE1CY14</accession>
<comment type="caution">
    <text evidence="1">The sequence shown here is derived from an EMBL/GenBank/DDBJ whole genome shotgun (WGS) entry which is preliminary data.</text>
</comment>
<protein>
    <submittedName>
        <fullName evidence="1">Uncharacterized protein</fullName>
    </submittedName>
</protein>
<proteinExistence type="predicted"/>
<organism evidence="1 2">
    <name type="scientific">Elysia crispata</name>
    <name type="common">lettuce slug</name>
    <dbReference type="NCBI Taxonomy" id="231223"/>
    <lineage>
        <taxon>Eukaryota</taxon>
        <taxon>Metazoa</taxon>
        <taxon>Spiralia</taxon>
        <taxon>Lophotrochozoa</taxon>
        <taxon>Mollusca</taxon>
        <taxon>Gastropoda</taxon>
        <taxon>Heterobranchia</taxon>
        <taxon>Euthyneura</taxon>
        <taxon>Panpulmonata</taxon>
        <taxon>Sacoglossa</taxon>
        <taxon>Placobranchoidea</taxon>
        <taxon>Plakobranchidae</taxon>
        <taxon>Elysia</taxon>
    </lineage>
</organism>
<dbReference type="Proteomes" id="UP001283361">
    <property type="component" value="Unassembled WGS sequence"/>
</dbReference>
<dbReference type="AlphaFoldDB" id="A0AAE1CY14"/>
<keyword evidence="2" id="KW-1185">Reference proteome</keyword>
<reference evidence="1" key="1">
    <citation type="journal article" date="2023" name="G3 (Bethesda)">
        <title>A reference genome for the long-term kleptoplast-retaining sea slug Elysia crispata morphotype clarki.</title>
        <authorList>
            <person name="Eastman K.E."/>
            <person name="Pendleton A.L."/>
            <person name="Shaikh M.A."/>
            <person name="Suttiyut T."/>
            <person name="Ogas R."/>
            <person name="Tomko P."/>
            <person name="Gavelis G."/>
            <person name="Widhalm J.R."/>
            <person name="Wisecaver J.H."/>
        </authorList>
    </citation>
    <scope>NUCLEOTIDE SEQUENCE</scope>
    <source>
        <strain evidence="1">ECLA1</strain>
    </source>
</reference>
<name>A0AAE1CY14_9GAST</name>
<gene>
    <name evidence="1" type="ORF">RRG08_064377</name>
</gene>
<sequence length="89" mass="9923">MRSDGAERSELTARGLSLTAHCSLLTEILLAIRCSCLLYRLLKGWLESWPARLASSMLPCNTFERFGKLKFGLRGSGQEHRTRQSAPGI</sequence>
<dbReference type="EMBL" id="JAWDGP010006275">
    <property type="protein sequence ID" value="KAK3744119.1"/>
    <property type="molecule type" value="Genomic_DNA"/>
</dbReference>